<keyword evidence="8" id="KW-1185">Reference proteome</keyword>
<name>A0A232LQW2_9EURO</name>
<dbReference type="GO" id="GO:0012505">
    <property type="term" value="C:endomembrane system"/>
    <property type="evidence" value="ECO:0007669"/>
    <property type="project" value="UniProtKB-SubCell"/>
</dbReference>
<gene>
    <name evidence="7" type="ORF">Egran_05678</name>
</gene>
<dbReference type="PANTHER" id="PTHR31851">
    <property type="entry name" value="FE(2+)/MN(2+) TRANSPORTER PCL1"/>
    <property type="match status" value="1"/>
</dbReference>
<protein>
    <recommendedName>
        <fullName evidence="9">Vacuolar iron transporter Ccc1</fullName>
    </recommendedName>
</protein>
<dbReference type="CDD" id="cd02435">
    <property type="entry name" value="CCC1"/>
    <property type="match status" value="1"/>
</dbReference>
<evidence type="ECO:0000313" key="8">
    <source>
        <dbReference type="Proteomes" id="UP000243515"/>
    </source>
</evidence>
<keyword evidence="3 6" id="KW-0812">Transmembrane</keyword>
<sequence length="290" mass="31144">MLFQVFGELFRGILSRARHNSPSRDHEKYTTSYSKLSHAAESHSSTPEKSPLKVDARVISDAIIGLSDGLTVPFALTAGLSALGETKVVIYGGLAELIAGAISMGLGGYLASKSEEASYQAVMKQTEELVLSDRVSASTSISTIFAPYDLPRSTLDDLTVHLSQSSKLPDFLMHFQHTLEEPSGSRAMMCAFKIASGYFIGGFIPLIPYFLVAEHQVVAALCLSSVITIIALFLFGYGKTCFVSGWRGPMNVRKAVAAGFHMVLVGGVAAGSAMEIVKAFQYLSASESYY</sequence>
<dbReference type="EMBL" id="NPHW01005623">
    <property type="protein sequence ID" value="OXV06555.1"/>
    <property type="molecule type" value="Genomic_DNA"/>
</dbReference>
<evidence type="ECO:0000313" key="7">
    <source>
        <dbReference type="EMBL" id="OXV06555.1"/>
    </source>
</evidence>
<feature type="transmembrane region" description="Helical" evidence="6">
    <location>
        <begin position="258"/>
        <end position="280"/>
    </location>
</feature>
<feature type="transmembrane region" description="Helical" evidence="6">
    <location>
        <begin position="217"/>
        <end position="237"/>
    </location>
</feature>
<dbReference type="GO" id="GO:0030026">
    <property type="term" value="P:intracellular manganese ion homeostasis"/>
    <property type="evidence" value="ECO:0007669"/>
    <property type="project" value="InterPro"/>
</dbReference>
<dbReference type="Pfam" id="PF01988">
    <property type="entry name" value="VIT1"/>
    <property type="match status" value="1"/>
</dbReference>
<evidence type="ECO:0000256" key="1">
    <source>
        <dbReference type="ARBA" id="ARBA00004127"/>
    </source>
</evidence>
<keyword evidence="5 6" id="KW-0472">Membrane</keyword>
<evidence type="ECO:0000256" key="5">
    <source>
        <dbReference type="ARBA" id="ARBA00023136"/>
    </source>
</evidence>
<evidence type="ECO:0000256" key="4">
    <source>
        <dbReference type="ARBA" id="ARBA00022989"/>
    </source>
</evidence>
<comment type="similarity">
    <text evidence="2">Belongs to the CCC1 family.</text>
</comment>
<reference evidence="7 8" key="1">
    <citation type="journal article" date="2015" name="Environ. Microbiol.">
        <title>Metagenome sequence of Elaphomyces granulatus from sporocarp tissue reveals Ascomycota ectomycorrhizal fingerprints of genome expansion and a Proteobacteria-rich microbiome.</title>
        <authorList>
            <person name="Quandt C.A."/>
            <person name="Kohler A."/>
            <person name="Hesse C.N."/>
            <person name="Sharpton T.J."/>
            <person name="Martin F."/>
            <person name="Spatafora J.W."/>
        </authorList>
    </citation>
    <scope>NUCLEOTIDE SEQUENCE [LARGE SCALE GENOMIC DNA]</scope>
    <source>
        <strain evidence="7 8">OSC145934</strain>
    </source>
</reference>
<accession>A0A232LQW2</accession>
<evidence type="ECO:0000256" key="2">
    <source>
        <dbReference type="ARBA" id="ARBA00007049"/>
    </source>
</evidence>
<comment type="subcellular location">
    <subcellularLocation>
        <location evidence="1">Endomembrane system</location>
        <topology evidence="1">Multi-pass membrane protein</topology>
    </subcellularLocation>
</comment>
<comment type="caution">
    <text evidence="7">The sequence shown here is derived from an EMBL/GenBank/DDBJ whole genome shotgun (WGS) entry which is preliminary data.</text>
</comment>
<organism evidence="7 8">
    <name type="scientific">Elaphomyces granulatus</name>
    <dbReference type="NCBI Taxonomy" id="519963"/>
    <lineage>
        <taxon>Eukaryota</taxon>
        <taxon>Fungi</taxon>
        <taxon>Dikarya</taxon>
        <taxon>Ascomycota</taxon>
        <taxon>Pezizomycotina</taxon>
        <taxon>Eurotiomycetes</taxon>
        <taxon>Eurotiomycetidae</taxon>
        <taxon>Eurotiales</taxon>
        <taxon>Elaphomycetaceae</taxon>
        <taxon>Elaphomyces</taxon>
    </lineage>
</organism>
<dbReference type="Proteomes" id="UP000243515">
    <property type="component" value="Unassembled WGS sequence"/>
</dbReference>
<proteinExistence type="inferred from homology"/>
<dbReference type="AlphaFoldDB" id="A0A232LQW2"/>
<dbReference type="GO" id="GO:0005384">
    <property type="term" value="F:manganese ion transmembrane transporter activity"/>
    <property type="evidence" value="ECO:0007669"/>
    <property type="project" value="InterPro"/>
</dbReference>
<dbReference type="OrthoDB" id="73465at2759"/>
<evidence type="ECO:0000256" key="6">
    <source>
        <dbReference type="SAM" id="Phobius"/>
    </source>
</evidence>
<dbReference type="InterPro" id="IPR008217">
    <property type="entry name" value="Ccc1_fam"/>
</dbReference>
<keyword evidence="4 6" id="KW-1133">Transmembrane helix</keyword>
<feature type="transmembrane region" description="Helical" evidence="6">
    <location>
        <begin position="190"/>
        <end position="211"/>
    </location>
</feature>
<evidence type="ECO:0008006" key="9">
    <source>
        <dbReference type="Google" id="ProtNLM"/>
    </source>
</evidence>
<feature type="transmembrane region" description="Helical" evidence="6">
    <location>
        <begin position="89"/>
        <end position="111"/>
    </location>
</feature>
<evidence type="ECO:0000256" key="3">
    <source>
        <dbReference type="ARBA" id="ARBA00022692"/>
    </source>
</evidence>